<dbReference type="PANTHER" id="PTHR30619">
    <property type="entry name" value="DNA INTERNALIZATION/COMPETENCE PROTEIN COMEC/REC2"/>
    <property type="match status" value="1"/>
</dbReference>
<dbReference type="EMBL" id="JAWONS010000329">
    <property type="protein sequence ID" value="MDW2800692.1"/>
    <property type="molecule type" value="Genomic_DNA"/>
</dbReference>
<evidence type="ECO:0000259" key="1">
    <source>
        <dbReference type="Pfam" id="PF00753"/>
    </source>
</evidence>
<feature type="domain" description="Metallo-beta-lactamase" evidence="1">
    <location>
        <begin position="23"/>
        <end position="97"/>
    </location>
</feature>
<protein>
    <submittedName>
        <fullName evidence="2">MBL fold metallo-hydrolase</fullName>
    </submittedName>
</protein>
<sequence>MISSLNVYVTDTASFFAHFIKVGDADSIILEQNGKYILVDTGRYSDAGTVKAVIQEKQISHLDSVIITHYDSDHMGGINEIIQSIDYNVDTVYARFYDLTVLERLKRYQDDTNTQKTSVYRNYVNFVNTMISLKNGTKTFNFTSTDSPNTIYAAATDIYQNGGNWISPNRSRGNTKFYFGNTNLVFKNRVGSYLNSSTANDKINGNVNNDSLVFRLTTASDIKMLFLGDLGTTGGKNLASEAGTYPINSDIVKIAHHGYKGSTPENLLAEIAPRYSVITCATSVATERIEALLKVPGKFGRIYFTGSSDFTGDFCTLKIDGSGKIDFDNNFNYYWNDTK</sequence>
<keyword evidence="3" id="KW-1185">Reference proteome</keyword>
<name>A0ABU4GUM0_9CLOT</name>
<dbReference type="RefSeq" id="WP_318066852.1">
    <property type="nucleotide sequence ID" value="NZ_JAWONS010000329.1"/>
</dbReference>
<accession>A0ABU4GUM0</accession>
<dbReference type="Proteomes" id="UP001276854">
    <property type="component" value="Unassembled WGS sequence"/>
</dbReference>
<dbReference type="SUPFAM" id="SSF56281">
    <property type="entry name" value="Metallo-hydrolase/oxidoreductase"/>
    <property type="match status" value="1"/>
</dbReference>
<dbReference type="InterPro" id="IPR052159">
    <property type="entry name" value="Competence_DNA_uptake"/>
</dbReference>
<dbReference type="PANTHER" id="PTHR30619:SF1">
    <property type="entry name" value="RECOMBINATION PROTEIN 2"/>
    <property type="match status" value="1"/>
</dbReference>
<dbReference type="InterPro" id="IPR001279">
    <property type="entry name" value="Metallo-B-lactamas"/>
</dbReference>
<reference evidence="2 3" key="1">
    <citation type="submission" date="2023-10" db="EMBL/GenBank/DDBJ databases">
        <title>A novel Glycoside Hydrolase 43-Like Enzyme from Clostrdium boliviensis is an Endo-xylanase, and a Candidate for Xylooligosaccharides Production from Different Xylan Substrates.</title>
        <authorList>
            <person name="Alvarez M.T."/>
            <person name="Rocabado-Villegas L.R."/>
            <person name="Salas-Veizaga D.M."/>
            <person name="Linares-Pasten J.A."/>
            <person name="Gudmundsdottir E.E."/>
            <person name="Hreggvidsson G.O."/>
            <person name="Adlercreutz P."/>
            <person name="Nordberg Karlsson E."/>
        </authorList>
    </citation>
    <scope>NUCLEOTIDE SEQUENCE [LARGE SCALE GENOMIC DNA]</scope>
    <source>
        <strain evidence="2 3">E-1</strain>
    </source>
</reference>
<dbReference type="Pfam" id="PF00753">
    <property type="entry name" value="Lactamase_B"/>
    <property type="match status" value="1"/>
</dbReference>
<proteinExistence type="predicted"/>
<organism evidence="2 3">
    <name type="scientific">Clostridium boliviensis</name>
    <dbReference type="NCBI Taxonomy" id="318465"/>
    <lineage>
        <taxon>Bacteria</taxon>
        <taxon>Bacillati</taxon>
        <taxon>Bacillota</taxon>
        <taxon>Clostridia</taxon>
        <taxon>Eubacteriales</taxon>
        <taxon>Clostridiaceae</taxon>
        <taxon>Clostridium</taxon>
    </lineage>
</organism>
<evidence type="ECO:0000313" key="2">
    <source>
        <dbReference type="EMBL" id="MDW2800692.1"/>
    </source>
</evidence>
<dbReference type="Gene3D" id="3.60.15.10">
    <property type="entry name" value="Ribonuclease Z/Hydroxyacylglutathione hydrolase-like"/>
    <property type="match status" value="1"/>
</dbReference>
<comment type="caution">
    <text evidence="2">The sequence shown here is derived from an EMBL/GenBank/DDBJ whole genome shotgun (WGS) entry which is preliminary data.</text>
</comment>
<dbReference type="InterPro" id="IPR036866">
    <property type="entry name" value="RibonucZ/Hydroxyglut_hydro"/>
</dbReference>
<evidence type="ECO:0000313" key="3">
    <source>
        <dbReference type="Proteomes" id="UP001276854"/>
    </source>
</evidence>
<gene>
    <name evidence="2" type="ORF">RZO55_24280</name>
</gene>